<evidence type="ECO:0000313" key="4">
    <source>
        <dbReference type="EMBL" id="WQG89079.1"/>
    </source>
</evidence>
<dbReference type="Proteomes" id="UP000183788">
    <property type="component" value="Unassembled WGS sequence"/>
</dbReference>
<reference evidence="4 6" key="2">
    <citation type="submission" date="2023-11" db="EMBL/GenBank/DDBJ databases">
        <title>MicrobeMod: A computational toolkit for identifying prokaryotic methylation and restriction-modification with nanopore sequencing.</title>
        <authorList>
            <person name="Crits-Christoph A."/>
            <person name="Kang S.C."/>
            <person name="Lee H."/>
            <person name="Ostrov N."/>
        </authorList>
    </citation>
    <scope>NUCLEOTIDE SEQUENCE [LARGE SCALE GENOMIC DNA]</scope>
    <source>
        <strain evidence="4 6">ATCC 23090</strain>
    </source>
</reference>
<protein>
    <submittedName>
        <fullName evidence="4">Phosphatase PAP2 family protein</fullName>
    </submittedName>
    <submittedName>
        <fullName evidence="3">Undecaprenyl-diphosphatase</fullName>
    </submittedName>
</protein>
<feature type="domain" description="Phosphatidic acid phosphatase type 2/haloperoxidase" evidence="2">
    <location>
        <begin position="62"/>
        <end position="179"/>
    </location>
</feature>
<organism evidence="3 5">
    <name type="scientific">Chitinophaga sancti</name>
    <dbReference type="NCBI Taxonomy" id="1004"/>
    <lineage>
        <taxon>Bacteria</taxon>
        <taxon>Pseudomonadati</taxon>
        <taxon>Bacteroidota</taxon>
        <taxon>Chitinophagia</taxon>
        <taxon>Chitinophagales</taxon>
        <taxon>Chitinophagaceae</taxon>
        <taxon>Chitinophaga</taxon>
    </lineage>
</organism>
<dbReference type="SUPFAM" id="SSF48317">
    <property type="entry name" value="Acid phosphatase/Vanadium-dependent haloperoxidase"/>
    <property type="match status" value="1"/>
</dbReference>
<dbReference type="Pfam" id="PF01569">
    <property type="entry name" value="PAP2"/>
    <property type="match status" value="1"/>
</dbReference>
<feature type="transmembrane region" description="Helical" evidence="1">
    <location>
        <begin position="139"/>
        <end position="156"/>
    </location>
</feature>
<dbReference type="SMART" id="SM00014">
    <property type="entry name" value="acidPPc"/>
    <property type="match status" value="1"/>
</dbReference>
<dbReference type="Gene3D" id="1.20.144.10">
    <property type="entry name" value="Phosphatidic acid phosphatase type 2/haloperoxidase"/>
    <property type="match status" value="1"/>
</dbReference>
<evidence type="ECO:0000313" key="5">
    <source>
        <dbReference type="Proteomes" id="UP000183788"/>
    </source>
</evidence>
<feature type="transmembrane region" description="Helical" evidence="1">
    <location>
        <begin position="59"/>
        <end position="81"/>
    </location>
</feature>
<evidence type="ECO:0000256" key="1">
    <source>
        <dbReference type="SAM" id="Phobius"/>
    </source>
</evidence>
<dbReference type="Proteomes" id="UP001326715">
    <property type="component" value="Chromosome"/>
</dbReference>
<dbReference type="RefSeq" id="WP_072365531.1">
    <property type="nucleotide sequence ID" value="NZ_CBHWAX010000139.1"/>
</dbReference>
<proteinExistence type="predicted"/>
<keyword evidence="6" id="KW-1185">Reference proteome</keyword>
<gene>
    <name evidence="3" type="ORF">SAMN05661012_06008</name>
    <name evidence="4" type="ORF">SR876_29550</name>
</gene>
<evidence type="ECO:0000259" key="2">
    <source>
        <dbReference type="SMART" id="SM00014"/>
    </source>
</evidence>
<feature type="transmembrane region" description="Helical" evidence="1">
    <location>
        <begin position="168"/>
        <end position="189"/>
    </location>
</feature>
<dbReference type="PANTHER" id="PTHR14969">
    <property type="entry name" value="SPHINGOSINE-1-PHOSPHATE PHOSPHOHYDROLASE"/>
    <property type="match status" value="1"/>
</dbReference>
<dbReference type="AlphaFoldDB" id="A0A1K1SRS4"/>
<name>A0A1K1SRS4_9BACT</name>
<dbReference type="OrthoDB" id="9789113at2"/>
<reference evidence="3" key="1">
    <citation type="submission" date="2016-11" db="EMBL/GenBank/DDBJ databases">
        <authorList>
            <person name="Jaros S."/>
            <person name="Januszkiewicz K."/>
            <person name="Wedrychowicz H."/>
        </authorList>
    </citation>
    <scope>NUCLEOTIDE SEQUENCE [LARGE SCALE GENOMIC DNA]</scope>
    <source>
        <strain evidence="3">DSM 784</strain>
    </source>
</reference>
<evidence type="ECO:0000313" key="3">
    <source>
        <dbReference type="EMBL" id="SFW86990.1"/>
    </source>
</evidence>
<dbReference type="InterPro" id="IPR036938">
    <property type="entry name" value="PAP2/HPO_sf"/>
</dbReference>
<dbReference type="GO" id="GO:0042392">
    <property type="term" value="F:sphingosine-1-phosphate phosphatase activity"/>
    <property type="evidence" value="ECO:0007669"/>
    <property type="project" value="TreeGrafter"/>
</dbReference>
<dbReference type="STRING" id="1004.SAMN05661012_06008"/>
<dbReference type="InterPro" id="IPR000326">
    <property type="entry name" value="PAP2/HPO"/>
</dbReference>
<dbReference type="EMBL" id="FPIZ01000030">
    <property type="protein sequence ID" value="SFW86990.1"/>
    <property type="molecule type" value="Genomic_DNA"/>
</dbReference>
<keyword evidence="1" id="KW-1133">Transmembrane helix</keyword>
<dbReference type="PANTHER" id="PTHR14969:SF13">
    <property type="entry name" value="AT30094P"/>
    <property type="match status" value="1"/>
</dbReference>
<accession>A0A1K1SRS4</accession>
<keyword evidence="1" id="KW-0472">Membrane</keyword>
<keyword evidence="1" id="KW-0812">Transmembrane</keyword>
<evidence type="ECO:0000313" key="6">
    <source>
        <dbReference type="Proteomes" id="UP001326715"/>
    </source>
</evidence>
<sequence length="198" mass="22742">MDILHSFRELDKVLFMLINHDSDSKLLDPVMMAIREPLNWIPLYAFMLWFSFAKLKENALAFIITTLVAFAFTDLMCAQLVKPFIGRLRPCYDPELNGMVRSLVGCGGAYSFPSNHAANHFVLATYWFYAIRHYLDKKWNWLWIWAAAVCYAQVYVGKHFPSDVLGGAIIGSLVGVGIFQLSLQLQFTYNIKKGMYHK</sequence>
<dbReference type="EMBL" id="CP140154">
    <property type="protein sequence ID" value="WQG89079.1"/>
    <property type="molecule type" value="Genomic_DNA"/>
</dbReference>